<feature type="domain" description="HpaB/PvcC/4-BUDH C-terminal" evidence="5">
    <location>
        <begin position="296"/>
        <end position="493"/>
    </location>
</feature>
<dbReference type="PANTHER" id="PTHR36117:SF3">
    <property type="entry name" value="4-HYDROXYPHENYLACETATE 3-MONOOXYGENASE-RELATED"/>
    <property type="match status" value="1"/>
</dbReference>
<dbReference type="GO" id="GO:0016627">
    <property type="term" value="F:oxidoreductase activity, acting on the CH-CH group of donors"/>
    <property type="evidence" value="ECO:0007669"/>
    <property type="project" value="InterPro"/>
</dbReference>
<name>A0A840C708_9HYPH</name>
<dbReference type="GO" id="GO:0052881">
    <property type="term" value="F:4-hydroxyphenylacetate 3-monooxygenase activity"/>
    <property type="evidence" value="ECO:0007669"/>
    <property type="project" value="UniProtKB-EC"/>
</dbReference>
<dbReference type="InterPro" id="IPR024719">
    <property type="entry name" value="HpaB/PvcC/4-BUDH_C"/>
</dbReference>
<dbReference type="Pfam" id="PF11794">
    <property type="entry name" value="HpaB_N"/>
    <property type="match status" value="1"/>
</dbReference>
<dbReference type="SUPFAM" id="SSF47203">
    <property type="entry name" value="Acyl-CoA dehydrogenase C-terminal domain-like"/>
    <property type="match status" value="1"/>
</dbReference>
<dbReference type="InterPro" id="IPR009100">
    <property type="entry name" value="AcylCoA_DH/oxidase_NM_dom_sf"/>
</dbReference>
<dbReference type="PANTHER" id="PTHR36117">
    <property type="entry name" value="4-HYDROXYPHENYLACETATE 3-MONOOXYGENASE-RELATED"/>
    <property type="match status" value="1"/>
</dbReference>
<dbReference type="Proteomes" id="UP000577362">
    <property type="component" value="Unassembled WGS sequence"/>
</dbReference>
<reference evidence="7 8" key="1">
    <citation type="submission" date="2020-08" db="EMBL/GenBank/DDBJ databases">
        <title>Genomic Encyclopedia of Type Strains, Phase IV (KMG-IV): sequencing the most valuable type-strain genomes for metagenomic binning, comparative biology and taxonomic classification.</title>
        <authorList>
            <person name="Goeker M."/>
        </authorList>
    </citation>
    <scope>NUCLEOTIDE SEQUENCE [LARGE SCALE GENOMIC DNA]</scope>
    <source>
        <strain evidence="7 8">DSM 103737</strain>
    </source>
</reference>
<evidence type="ECO:0000256" key="2">
    <source>
        <dbReference type="ARBA" id="ARBA00022827"/>
    </source>
</evidence>
<evidence type="ECO:0000313" key="7">
    <source>
        <dbReference type="EMBL" id="MBB4019822.1"/>
    </source>
</evidence>
<dbReference type="AlphaFoldDB" id="A0A840C708"/>
<feature type="domain" description="HpaB/PvcC/4-BUDH N-terminal" evidence="6">
    <location>
        <begin position="20"/>
        <end position="286"/>
    </location>
</feature>
<feature type="binding site" evidence="4">
    <location>
        <begin position="161"/>
        <end position="163"/>
    </location>
    <ligand>
        <name>FAD</name>
        <dbReference type="ChEBI" id="CHEBI:57692"/>
    </ligand>
</feature>
<keyword evidence="1" id="KW-0285">Flavoprotein</keyword>
<gene>
    <name evidence="7" type="ORF">GGR16_004882</name>
</gene>
<dbReference type="Gene3D" id="1.10.3140.10">
    <property type="entry name" value="4-hydroxybutyryl-coa dehydratase, domain 1"/>
    <property type="match status" value="1"/>
</dbReference>
<accession>A0A840C708</accession>
<keyword evidence="8" id="KW-1185">Reference proteome</keyword>
<dbReference type="InterPro" id="IPR004925">
    <property type="entry name" value="HpaB/PvcC/4-BUDH"/>
</dbReference>
<evidence type="ECO:0000256" key="3">
    <source>
        <dbReference type="ARBA" id="ARBA00023002"/>
    </source>
</evidence>
<dbReference type="EC" id="1.14.14.9" evidence="7"/>
<dbReference type="PIRSF" id="PIRSF500125">
    <property type="entry name" value="4_HPA_large"/>
    <property type="match status" value="1"/>
</dbReference>
<evidence type="ECO:0000256" key="4">
    <source>
        <dbReference type="PIRSR" id="PIRSR000331-2"/>
    </source>
</evidence>
<feature type="binding site" evidence="4">
    <location>
        <position position="202"/>
    </location>
    <ligand>
        <name>FAD</name>
        <dbReference type="ChEBI" id="CHEBI:57692"/>
    </ligand>
</feature>
<dbReference type="InterPro" id="IPR024677">
    <property type="entry name" value="HpaB/PvcC"/>
</dbReference>
<organism evidence="7 8">
    <name type="scientific">Chelatococcus caeni</name>
    <dbReference type="NCBI Taxonomy" id="1348468"/>
    <lineage>
        <taxon>Bacteria</taxon>
        <taxon>Pseudomonadati</taxon>
        <taxon>Pseudomonadota</taxon>
        <taxon>Alphaproteobacteria</taxon>
        <taxon>Hyphomicrobiales</taxon>
        <taxon>Chelatococcaceae</taxon>
        <taxon>Chelatococcus</taxon>
    </lineage>
</organism>
<keyword evidence="3 7" id="KW-0560">Oxidoreductase</keyword>
<dbReference type="PIRSF" id="PIRSF000331">
    <property type="entry name" value="HpaA_HpaB"/>
    <property type="match status" value="1"/>
</dbReference>
<evidence type="ECO:0000313" key="8">
    <source>
        <dbReference type="Proteomes" id="UP000577362"/>
    </source>
</evidence>
<dbReference type="Gene3D" id="2.40.110.10">
    <property type="entry name" value="Butyryl-CoA Dehydrogenase, subunit A, domain 2"/>
    <property type="match status" value="1"/>
</dbReference>
<evidence type="ECO:0000256" key="1">
    <source>
        <dbReference type="ARBA" id="ARBA00022630"/>
    </source>
</evidence>
<dbReference type="SUPFAM" id="SSF56645">
    <property type="entry name" value="Acyl-CoA dehydrogenase NM domain-like"/>
    <property type="match status" value="1"/>
</dbReference>
<sequence>MNARTMQPEDSVARGGRPFTGAEYIASLRDDRSVYINGERVADVTTHPAFRNSVRSLARLYDALHADEREGRGELTVATDAGEGFTHRYFRAACSGEDLVAQQRAIAGWARLCYGWMGRTPDYKASIINTLGVNADYYGPFADNALKWYARAQNTTLFMNHALANPPIDRAKPASEARDVYVRVERETDAGLYVSGAKVVATSAALTHFNFLSHHATVAKSDPSMAVMFFTAMNAPGLKLFCRNSYEYAAHVASTPYDSPLASRFDENDAILVLDNVFVPWENVLVHGPAHHPVNFTLDSGYLHGTCFHGCTRFAVKLDFLTGLLTKALHATSGDEFRGNQVLLGEVIALRHLFWSLSDAMALKPQAWTGGAVLPGLTAAQAYRALAPDAYGRVKEIVHKIVASALIYLPSSARDFQNPEIDPYLARFVRGSNGIGYKERIKIMKLMWDAVGSEFAGRHELYERNYAGNHEEIKLQLPALARADGSMAAMLSLVDQCLGDYDENGWLTETWLA</sequence>
<dbReference type="InterPro" id="IPR036250">
    <property type="entry name" value="AcylCo_DH-like_C"/>
</dbReference>
<proteinExistence type="predicted"/>
<evidence type="ECO:0000259" key="6">
    <source>
        <dbReference type="Pfam" id="PF11794"/>
    </source>
</evidence>
<evidence type="ECO:0000259" key="5">
    <source>
        <dbReference type="Pfam" id="PF03241"/>
    </source>
</evidence>
<dbReference type="Pfam" id="PF03241">
    <property type="entry name" value="HpaB"/>
    <property type="match status" value="1"/>
</dbReference>
<dbReference type="InterPro" id="IPR024674">
    <property type="entry name" value="HpaB/PvcC/4-BUDH_N"/>
</dbReference>
<dbReference type="Gene3D" id="1.20.140.10">
    <property type="entry name" value="Butyryl-CoA Dehydrogenase, subunit A, domain 3"/>
    <property type="match status" value="1"/>
</dbReference>
<comment type="caution">
    <text evidence="7">The sequence shown here is derived from an EMBL/GenBank/DDBJ whole genome shotgun (WGS) entry which is preliminary data.</text>
</comment>
<keyword evidence="7" id="KW-0503">Monooxygenase</keyword>
<dbReference type="InterPro" id="IPR046373">
    <property type="entry name" value="Acyl-CoA_Oxase/DH_mid-dom_sf"/>
</dbReference>
<dbReference type="EMBL" id="JACIEN010000009">
    <property type="protein sequence ID" value="MBB4019822.1"/>
    <property type="molecule type" value="Genomic_DNA"/>
</dbReference>
<keyword evidence="2 4" id="KW-0274">FAD</keyword>
<protein>
    <submittedName>
        <fullName evidence="7">4-hydroxyphenylacetate 3-monooxygenase</fullName>
        <ecNumber evidence="7">1.14.14.9</ecNumber>
    </submittedName>
</protein>